<evidence type="ECO:0000256" key="1">
    <source>
        <dbReference type="SAM" id="Coils"/>
    </source>
</evidence>
<feature type="compositionally biased region" description="Basic residues" evidence="2">
    <location>
        <begin position="1"/>
        <end position="10"/>
    </location>
</feature>
<accession>A0A8R1EA27</accession>
<feature type="region of interest" description="Disordered" evidence="2">
    <location>
        <begin position="1"/>
        <end position="32"/>
    </location>
</feature>
<dbReference type="EnsemblMetazoa" id="CJA27000.1">
    <property type="protein sequence ID" value="CJA27000.1"/>
    <property type="gene ID" value="WBGene00182572"/>
</dbReference>
<evidence type="ECO:0000313" key="4">
    <source>
        <dbReference type="Proteomes" id="UP000005237"/>
    </source>
</evidence>
<feature type="compositionally biased region" description="Basic and acidic residues" evidence="2">
    <location>
        <begin position="11"/>
        <end position="32"/>
    </location>
</feature>
<organism evidence="3 4">
    <name type="scientific">Caenorhabditis japonica</name>
    <dbReference type="NCBI Taxonomy" id="281687"/>
    <lineage>
        <taxon>Eukaryota</taxon>
        <taxon>Metazoa</taxon>
        <taxon>Ecdysozoa</taxon>
        <taxon>Nematoda</taxon>
        <taxon>Chromadorea</taxon>
        <taxon>Rhabditida</taxon>
        <taxon>Rhabditina</taxon>
        <taxon>Rhabditomorpha</taxon>
        <taxon>Rhabditoidea</taxon>
        <taxon>Rhabditidae</taxon>
        <taxon>Peloderinae</taxon>
        <taxon>Caenorhabditis</taxon>
    </lineage>
</organism>
<reference evidence="3" key="2">
    <citation type="submission" date="2022-06" db="UniProtKB">
        <authorList>
            <consortium name="EnsemblMetazoa"/>
        </authorList>
    </citation>
    <scope>IDENTIFICATION</scope>
    <source>
        <strain evidence="3">DF5081</strain>
    </source>
</reference>
<dbReference type="AlphaFoldDB" id="A0A8R1EA27"/>
<keyword evidence="1" id="KW-0175">Coiled coil</keyword>
<reference evidence="4" key="1">
    <citation type="submission" date="2010-08" db="EMBL/GenBank/DDBJ databases">
        <authorList>
            <consortium name="Caenorhabditis japonica Sequencing Consortium"/>
            <person name="Wilson R.K."/>
        </authorList>
    </citation>
    <scope>NUCLEOTIDE SEQUENCE [LARGE SCALE GENOMIC DNA]</scope>
    <source>
        <strain evidence="4">DF5081</strain>
    </source>
</reference>
<keyword evidence="4" id="KW-1185">Reference proteome</keyword>
<sequence>MKTKLGKTRKRLEEAKKKKISQDKRVSHLRSDIAKSEKSFDRIEQEIRKEIERQFENESKKEEIERRIKIFEVENAGISDEFGKLLVTLTQESDVREKSAEQRLGELQVMMTKGMKYLENLDQKIEKTRKMDWANQKNARIDRPGNQKLGIGNPSKRRSKSETSATKSWRRLEDLKKQIIQLKRESEALRNNRIKLIEEKDTLQKTMEACQRQADRAAQELRNAENFRISELTQQQRKLQPSILIETRVEKQNKNDVEKREKLREKVELLEKSREEKKEELERIIRRSDYLRRQLRSHSETDLVQFENDKTEKAAELRDLKKTYHEQVMMLNALNRKLQQRVFQREAAMTKANSVVHITTNVREERNREMEELRKEMAETRKKF</sequence>
<dbReference type="Proteomes" id="UP000005237">
    <property type="component" value="Unassembled WGS sequence"/>
</dbReference>
<name>A0A8R1EA27_CAEJA</name>
<evidence type="ECO:0000256" key="2">
    <source>
        <dbReference type="SAM" id="MobiDB-lite"/>
    </source>
</evidence>
<evidence type="ECO:0000313" key="3">
    <source>
        <dbReference type="EnsemblMetazoa" id="CJA27000.1"/>
    </source>
</evidence>
<feature type="region of interest" description="Disordered" evidence="2">
    <location>
        <begin position="135"/>
        <end position="167"/>
    </location>
</feature>
<feature type="coiled-coil region" evidence="1">
    <location>
        <begin position="172"/>
        <end position="227"/>
    </location>
</feature>
<proteinExistence type="predicted"/>
<protein>
    <submittedName>
        <fullName evidence="3">Uncharacterized protein</fullName>
    </submittedName>
</protein>
<feature type="coiled-coil region" evidence="1">
    <location>
        <begin position="253"/>
        <end position="323"/>
    </location>
</feature>